<protein>
    <submittedName>
        <fullName evidence="1">THO2 plays a role in transcriptional elongation</fullName>
    </submittedName>
</protein>
<gene>
    <name evidence="1" type="primary">RLR1_3</name>
    <name evidence="1" type="ORF">FBU59_006355</name>
</gene>
<comment type="caution">
    <text evidence="1">The sequence shown here is derived from an EMBL/GenBank/DDBJ whole genome shotgun (WGS) entry which is preliminary data.</text>
</comment>
<feature type="non-terminal residue" evidence="1">
    <location>
        <position position="381"/>
    </location>
</feature>
<reference evidence="1" key="1">
    <citation type="submission" date="2022-07" db="EMBL/GenBank/DDBJ databases">
        <title>Phylogenomic reconstructions and comparative analyses of Kickxellomycotina fungi.</title>
        <authorList>
            <person name="Reynolds N.K."/>
            <person name="Stajich J.E."/>
            <person name="Barry K."/>
            <person name="Grigoriev I.V."/>
            <person name="Crous P."/>
            <person name="Smith M.E."/>
        </authorList>
    </citation>
    <scope>NUCLEOTIDE SEQUENCE</scope>
    <source>
        <strain evidence="1">NRRL 5244</strain>
    </source>
</reference>
<sequence>MAIARALVSKKVVSRKSAQQRWEDGMLSAAEVVKDIEKYETQRNRMNTAMCYKQTKFNLVREDSEGFSKLMMVVMGGSMKVPQAQITPEILARLDSGSDRLGPRSLVAIRGIPVLQECVAEVLRNISRVIGQFRLDPNRVLDILLDCFTTSVRHSWAFFLALLDTSWWRRSDKLVQLVGWRFQLAASAAKGTWPLDELVTVAALLISHDFISLSDLYPYLLPSLDSSETTPKEDPAEVAKKRTMKRETQFSAEFQAWCDSRKDSQSSSLNALASMGALEGDGSSDAGDDEGDVEAEKTAEPEVNLDALLCAKLLAVGDADNALVYLKKFPNLARVHPQIGDIIVRMIDAVTRPVYEATDCVRLPMRNRIRVRGSVPNKPEP</sequence>
<organism evidence="1 2">
    <name type="scientific">Linderina macrospora</name>
    <dbReference type="NCBI Taxonomy" id="4868"/>
    <lineage>
        <taxon>Eukaryota</taxon>
        <taxon>Fungi</taxon>
        <taxon>Fungi incertae sedis</taxon>
        <taxon>Zoopagomycota</taxon>
        <taxon>Kickxellomycotina</taxon>
        <taxon>Kickxellomycetes</taxon>
        <taxon>Kickxellales</taxon>
        <taxon>Kickxellaceae</taxon>
        <taxon>Linderina</taxon>
    </lineage>
</organism>
<accession>A0ACC1J081</accession>
<name>A0ACC1J081_9FUNG</name>
<keyword evidence="2" id="KW-1185">Reference proteome</keyword>
<evidence type="ECO:0000313" key="2">
    <source>
        <dbReference type="Proteomes" id="UP001150603"/>
    </source>
</evidence>
<dbReference type="Proteomes" id="UP001150603">
    <property type="component" value="Unassembled WGS sequence"/>
</dbReference>
<dbReference type="EMBL" id="JANBPW010005498">
    <property type="protein sequence ID" value="KAJ1932493.1"/>
    <property type="molecule type" value="Genomic_DNA"/>
</dbReference>
<proteinExistence type="predicted"/>
<evidence type="ECO:0000313" key="1">
    <source>
        <dbReference type="EMBL" id="KAJ1932493.1"/>
    </source>
</evidence>